<gene>
    <name evidence="1" type="ORF">I7I51_05160</name>
</gene>
<protein>
    <submittedName>
        <fullName evidence="1">Uncharacterized protein</fullName>
    </submittedName>
</protein>
<dbReference type="EMBL" id="CP069110">
    <property type="protein sequence ID" value="QSS60362.1"/>
    <property type="molecule type" value="Genomic_DNA"/>
</dbReference>
<dbReference type="OrthoDB" id="10562090at2759"/>
<sequence>MYYIVGGLGWVIRTLYTTTALVVIELFCPSGVIGYEPGGSPQLCLRTPAISDGYWFASCLSLLFPYFPKPSHHIEFACQSPKPENTSQKNQC</sequence>
<name>A0A8A1M7B3_AJECA</name>
<organism evidence="1 2">
    <name type="scientific">Ajellomyces capsulatus</name>
    <name type="common">Darling's disease fungus</name>
    <name type="synonym">Histoplasma capsulatum</name>
    <dbReference type="NCBI Taxonomy" id="5037"/>
    <lineage>
        <taxon>Eukaryota</taxon>
        <taxon>Fungi</taxon>
        <taxon>Dikarya</taxon>
        <taxon>Ascomycota</taxon>
        <taxon>Pezizomycotina</taxon>
        <taxon>Eurotiomycetes</taxon>
        <taxon>Eurotiomycetidae</taxon>
        <taxon>Onygenales</taxon>
        <taxon>Ajellomycetaceae</taxon>
        <taxon>Histoplasma</taxon>
    </lineage>
</organism>
<dbReference type="AlphaFoldDB" id="A0A8A1M7B3"/>
<dbReference type="Proteomes" id="UP000663671">
    <property type="component" value="Chromosome 4"/>
</dbReference>
<dbReference type="VEuPathDB" id="FungiDB:I7I51_05160"/>
<evidence type="ECO:0000313" key="2">
    <source>
        <dbReference type="Proteomes" id="UP000663671"/>
    </source>
</evidence>
<proteinExistence type="predicted"/>
<reference evidence="1" key="1">
    <citation type="submission" date="2021-01" db="EMBL/GenBank/DDBJ databases">
        <title>Chromosome-level genome assembly of a human fungal pathogen reveals clustering of transcriptionally co-regulated genes.</title>
        <authorList>
            <person name="Voorhies M."/>
            <person name="Cohen S."/>
            <person name="Shea T.P."/>
            <person name="Petrus S."/>
            <person name="Munoz J.F."/>
            <person name="Poplawski S."/>
            <person name="Goldman W.E."/>
            <person name="Michael T."/>
            <person name="Cuomo C.A."/>
            <person name="Sil A."/>
            <person name="Beyhan S."/>
        </authorList>
    </citation>
    <scope>NUCLEOTIDE SEQUENCE</scope>
    <source>
        <strain evidence="1">WU24</strain>
    </source>
</reference>
<evidence type="ECO:0000313" key="1">
    <source>
        <dbReference type="EMBL" id="QSS60362.1"/>
    </source>
</evidence>
<accession>A0A8A1M7B3</accession>